<organism evidence="2 3">
    <name type="scientific">Armatimonas rosea</name>
    <dbReference type="NCBI Taxonomy" id="685828"/>
    <lineage>
        <taxon>Bacteria</taxon>
        <taxon>Bacillati</taxon>
        <taxon>Armatimonadota</taxon>
        <taxon>Armatimonadia</taxon>
        <taxon>Armatimonadales</taxon>
        <taxon>Armatimonadaceae</taxon>
        <taxon>Armatimonas</taxon>
    </lineage>
</organism>
<dbReference type="AlphaFoldDB" id="A0A7W9W6H5"/>
<dbReference type="RefSeq" id="WP_184198442.1">
    <property type="nucleotide sequence ID" value="NZ_JACHGW010000003.1"/>
</dbReference>
<evidence type="ECO:0000313" key="2">
    <source>
        <dbReference type="EMBL" id="MBB6051454.1"/>
    </source>
</evidence>
<dbReference type="PROSITE" id="PS50022">
    <property type="entry name" value="FA58C_3"/>
    <property type="match status" value="1"/>
</dbReference>
<dbReference type="InterPro" id="IPR012341">
    <property type="entry name" value="6hp_glycosidase-like_sf"/>
</dbReference>
<dbReference type="EMBL" id="JACHGW010000003">
    <property type="protein sequence ID" value="MBB6051454.1"/>
    <property type="molecule type" value="Genomic_DNA"/>
</dbReference>
<dbReference type="InterPro" id="IPR008979">
    <property type="entry name" value="Galactose-bd-like_sf"/>
</dbReference>
<comment type="caution">
    <text evidence="2">The sequence shown here is derived from an EMBL/GenBank/DDBJ whole genome shotgun (WGS) entry which is preliminary data.</text>
</comment>
<dbReference type="Gene3D" id="2.60.120.260">
    <property type="entry name" value="Galactose-binding domain-like"/>
    <property type="match status" value="2"/>
</dbReference>
<dbReference type="InterPro" id="IPR054491">
    <property type="entry name" value="MGH1-like_GH"/>
</dbReference>
<gene>
    <name evidence="2" type="ORF">HNQ39_003264</name>
</gene>
<dbReference type="Pfam" id="PF22422">
    <property type="entry name" value="MGH1-like_GH"/>
    <property type="match status" value="1"/>
</dbReference>
<evidence type="ECO:0000259" key="1">
    <source>
        <dbReference type="PROSITE" id="PS50022"/>
    </source>
</evidence>
<dbReference type="Pfam" id="PF03633">
    <property type="entry name" value="Glyco_hydro_65C"/>
    <property type="match status" value="1"/>
</dbReference>
<feature type="domain" description="F5/8 type C" evidence="1">
    <location>
        <begin position="739"/>
        <end position="846"/>
    </location>
</feature>
<protein>
    <recommendedName>
        <fullName evidence="1">F5/8 type C domain-containing protein</fullName>
    </recommendedName>
</protein>
<dbReference type="InterPro" id="IPR005194">
    <property type="entry name" value="Glyco_hydro_65_C"/>
</dbReference>
<reference evidence="2 3" key="1">
    <citation type="submission" date="2020-08" db="EMBL/GenBank/DDBJ databases">
        <title>Genomic Encyclopedia of Type Strains, Phase IV (KMG-IV): sequencing the most valuable type-strain genomes for metagenomic binning, comparative biology and taxonomic classification.</title>
        <authorList>
            <person name="Goeker M."/>
        </authorList>
    </citation>
    <scope>NUCLEOTIDE SEQUENCE [LARGE SCALE GENOMIC DNA]</scope>
    <source>
        <strain evidence="2 3">DSM 23562</strain>
    </source>
</reference>
<dbReference type="InterPro" id="IPR000421">
    <property type="entry name" value="FA58C"/>
</dbReference>
<dbReference type="Gene3D" id="1.50.10.10">
    <property type="match status" value="1"/>
</dbReference>
<dbReference type="GO" id="GO:0005975">
    <property type="term" value="P:carbohydrate metabolic process"/>
    <property type="evidence" value="ECO:0007669"/>
    <property type="project" value="InterPro"/>
</dbReference>
<accession>A0A7W9W6H5</accession>
<dbReference type="InterPro" id="IPR008928">
    <property type="entry name" value="6-hairpin_glycosidase_sf"/>
</dbReference>
<dbReference type="SUPFAM" id="SSF49785">
    <property type="entry name" value="Galactose-binding domain-like"/>
    <property type="match status" value="2"/>
</dbReference>
<dbReference type="Proteomes" id="UP000520814">
    <property type="component" value="Unassembled WGS sequence"/>
</dbReference>
<name>A0A7W9W6H5_ARMRO</name>
<keyword evidence="3" id="KW-1185">Reference proteome</keyword>
<sequence length="846" mass="94906">MKIHRRTLCGSLSYLALGGNASLAQPASLLDKQKALDAQTWWDNRDWGWYKANIPFFDCPDKELVTTWYYRWELVTKHLTYGSPNSGYSFTEFIDRPFWSGAYGAISCPVGHQLYELRWLRNPQYASDYSRYWFRTPGAQPRNYGCWLADGIAAVDAVHPAENLLPELLPDLKKNYEGWEKRQFVPEVGLFWQNGHDDGMEFNINSRQTKDILRGANGYRPGFNAYMYADALAIARAAERAGESATAQAYRAKAAALKANVQKLLWDPKREFFFPMSMRDETDAEGNVVKKHTLTYQSGKFAGTPHGREEHGYIPWQFGMVDPGYESAWKFLMDPEYFFAPFGPTTVERHDPLFVLKTSCCWWSGQSWPYATAQTLKAMANLLQHYKQSVVTPADYVKLLQLFAVSHRKDGVPYLAEALNPDTGSFAGHDGYNHSEHYFHSSFNDLVITGLVGLSPRPDSTVEIAPLAPAEWPYFALEDVAYRGHNLTIVWDRDGTHYGKGKGLQVWADGKRLGARTTLGKLTAKLPAPLAKEATRPPVRLNYAVNNDGDYYPRLTASFTNPKTSLEAVNDGNYRYTVHPPNRWTTQGSPHKSDWLEVDFGTKRLLDTVKLAFLDDGTGIVAPQTVTLEFHDGTGWRTLAVAKPAGHRFTSLSFGARELARLRVVFVHAPGGYTGLTEIEAWGTGALPYVAPPPRPGNLALNQTGQGFPKASASFHDIYGGLPEKAIDGRVNYKPTPVNRWTSYGSPSKTDWFEVDFGTPKEVRRAELAVYDDRGGVQPPESYTIEFFDGQGWHEVENLVKSPQVPAGSALNTATFRPVTCQKLRIVFTHRGASRSGLTELELRND</sequence>
<dbReference type="SUPFAM" id="SSF48208">
    <property type="entry name" value="Six-hairpin glycosidases"/>
    <property type="match status" value="1"/>
</dbReference>
<evidence type="ECO:0000313" key="3">
    <source>
        <dbReference type="Proteomes" id="UP000520814"/>
    </source>
</evidence>
<proteinExistence type="predicted"/>
<dbReference type="Pfam" id="PF00754">
    <property type="entry name" value="F5_F8_type_C"/>
    <property type="match status" value="1"/>
</dbReference>